<evidence type="ECO:0000313" key="3">
    <source>
        <dbReference type="Proteomes" id="UP000020735"/>
    </source>
</evidence>
<comment type="caution">
    <text evidence="2">The sequence shown here is derived from an EMBL/GenBank/DDBJ whole genome shotgun (WGS) entry which is preliminary data.</text>
</comment>
<dbReference type="AlphaFoldDB" id="A0A009TIY4"/>
<feature type="transmembrane region" description="Helical" evidence="1">
    <location>
        <begin position="12"/>
        <end position="43"/>
    </location>
</feature>
<dbReference type="EMBL" id="JEXJ01000027">
    <property type="protein sequence ID" value="EXC51371.1"/>
    <property type="molecule type" value="Genomic_DNA"/>
</dbReference>
<name>A0A009TIY4_ACIBA</name>
<keyword evidence="1" id="KW-1133">Transmembrane helix</keyword>
<keyword evidence="1" id="KW-0472">Membrane</keyword>
<organism evidence="2 3">
    <name type="scientific">Acinetobacter baumannii 99063</name>
    <dbReference type="NCBI Taxonomy" id="1310630"/>
    <lineage>
        <taxon>Bacteria</taxon>
        <taxon>Pseudomonadati</taxon>
        <taxon>Pseudomonadota</taxon>
        <taxon>Gammaproteobacteria</taxon>
        <taxon>Moraxellales</taxon>
        <taxon>Moraxellaceae</taxon>
        <taxon>Acinetobacter</taxon>
        <taxon>Acinetobacter calcoaceticus/baumannii complex</taxon>
    </lineage>
</organism>
<gene>
    <name evidence="2" type="ORF">J529_2023</name>
</gene>
<protein>
    <submittedName>
        <fullName evidence="2">Putative membrane protein</fullName>
    </submittedName>
</protein>
<accession>A0A009TIY4</accession>
<dbReference type="Proteomes" id="UP000020735">
    <property type="component" value="Unassembled WGS sequence"/>
</dbReference>
<keyword evidence="1" id="KW-0812">Transmembrane</keyword>
<dbReference type="PATRIC" id="fig|1310630.3.peg.1981"/>
<reference evidence="2 3" key="1">
    <citation type="submission" date="2014-02" db="EMBL/GenBank/DDBJ databases">
        <title>Comparative genomics and transcriptomics to identify genetic mechanisms underlying the emergence of carbapenem resistant Acinetobacter baumannii (CRAb).</title>
        <authorList>
            <person name="Harris A.D."/>
            <person name="Johnson K.J."/>
            <person name="George J."/>
            <person name="Shefchek K."/>
            <person name="Daugherty S.C."/>
            <person name="Parankush S."/>
            <person name="Sadzewicz L."/>
            <person name="Tallon L."/>
            <person name="Sengamalay N."/>
            <person name="Hazen T.H."/>
            <person name="Rasko D.A."/>
        </authorList>
    </citation>
    <scope>NUCLEOTIDE SEQUENCE [LARGE SCALE GENOMIC DNA]</scope>
    <source>
        <strain evidence="2 3">99063</strain>
    </source>
</reference>
<proteinExistence type="predicted"/>
<evidence type="ECO:0000313" key="2">
    <source>
        <dbReference type="EMBL" id="EXC51371.1"/>
    </source>
</evidence>
<sequence length="49" mass="5421">MSKYQQEVAVLLIASAILYAGFKTTFIGIVCLIGHLAFVWSMFKGTSHE</sequence>
<evidence type="ECO:0000256" key="1">
    <source>
        <dbReference type="SAM" id="Phobius"/>
    </source>
</evidence>